<organism evidence="2">
    <name type="scientific">viral metagenome</name>
    <dbReference type="NCBI Taxonomy" id="1070528"/>
    <lineage>
        <taxon>unclassified sequences</taxon>
        <taxon>metagenomes</taxon>
        <taxon>organismal metagenomes</taxon>
    </lineage>
</organism>
<dbReference type="EMBL" id="MT143057">
    <property type="protein sequence ID" value="QJA92325.1"/>
    <property type="molecule type" value="Genomic_DNA"/>
</dbReference>
<protein>
    <submittedName>
        <fullName evidence="2">Uncharacterized protein</fullName>
    </submittedName>
</protein>
<evidence type="ECO:0000313" key="2">
    <source>
        <dbReference type="EMBL" id="QJA92325.1"/>
    </source>
</evidence>
<dbReference type="AlphaFoldDB" id="A0A6M3LH22"/>
<keyword evidence="1" id="KW-0175">Coiled coil</keyword>
<gene>
    <name evidence="2" type="ORF">MM415B04733_0010</name>
</gene>
<accession>A0A6M3LH22</accession>
<proteinExistence type="predicted"/>
<evidence type="ECO:0000256" key="1">
    <source>
        <dbReference type="SAM" id="Coils"/>
    </source>
</evidence>
<reference evidence="2" key="1">
    <citation type="submission" date="2020-03" db="EMBL/GenBank/DDBJ databases">
        <title>The deep terrestrial virosphere.</title>
        <authorList>
            <person name="Holmfeldt K."/>
            <person name="Nilsson E."/>
            <person name="Simone D."/>
            <person name="Lopez-Fernandez M."/>
            <person name="Wu X."/>
            <person name="de Brujin I."/>
            <person name="Lundin D."/>
            <person name="Andersson A."/>
            <person name="Bertilsson S."/>
            <person name="Dopson M."/>
        </authorList>
    </citation>
    <scope>NUCLEOTIDE SEQUENCE</scope>
    <source>
        <strain evidence="2">MM415B04733</strain>
    </source>
</reference>
<sequence length="59" mass="6885">MNDFEVIKKGVKAHNTVLKTIAKLEEKARKKREKTEAEAEARWQKLLHLYDNPGDMDDC</sequence>
<feature type="coiled-coil region" evidence="1">
    <location>
        <begin position="14"/>
        <end position="41"/>
    </location>
</feature>
<name>A0A6M3LH22_9ZZZZ</name>